<evidence type="ECO:0008006" key="3">
    <source>
        <dbReference type="Google" id="ProtNLM"/>
    </source>
</evidence>
<protein>
    <recommendedName>
        <fullName evidence="3">50S ribosomal protein L28</fullName>
    </recommendedName>
</protein>
<gene>
    <name evidence="1" type="ORF">A3I24_04335</name>
</gene>
<dbReference type="AlphaFoldDB" id="A0A1G1ZST2"/>
<comment type="caution">
    <text evidence="1">The sequence shown here is derived from an EMBL/GenBank/DDBJ whole genome shotgun (WGS) entry which is preliminary data.</text>
</comment>
<accession>A0A1G1ZST2</accession>
<evidence type="ECO:0000313" key="2">
    <source>
        <dbReference type="Proteomes" id="UP000177690"/>
    </source>
</evidence>
<name>A0A1G1ZST2_9BACT</name>
<dbReference type="Proteomes" id="UP000177690">
    <property type="component" value="Unassembled WGS sequence"/>
</dbReference>
<dbReference type="EMBL" id="MHJL01000033">
    <property type="protein sequence ID" value="OGY66887.1"/>
    <property type="molecule type" value="Genomic_DNA"/>
</dbReference>
<organism evidence="1 2">
    <name type="scientific">Candidatus Harrisonbacteria bacterium RIFCSPLOWO2_02_FULL_41_13b</name>
    <dbReference type="NCBI Taxonomy" id="1798409"/>
    <lineage>
        <taxon>Bacteria</taxon>
        <taxon>Candidatus Harrisoniibacteriota</taxon>
    </lineage>
</organism>
<evidence type="ECO:0000313" key="1">
    <source>
        <dbReference type="EMBL" id="OGY66887.1"/>
    </source>
</evidence>
<proteinExistence type="predicted"/>
<sequence length="59" mass="6787">MAGTRHLLRGHYNPTNWSRKYPNLQQIRLPKIGKVLVCTKCRRMISKTASPKLPVQATK</sequence>
<reference evidence="1 2" key="1">
    <citation type="journal article" date="2016" name="Nat. Commun.">
        <title>Thousands of microbial genomes shed light on interconnected biogeochemical processes in an aquifer system.</title>
        <authorList>
            <person name="Anantharaman K."/>
            <person name="Brown C.T."/>
            <person name="Hug L.A."/>
            <person name="Sharon I."/>
            <person name="Castelle C.J."/>
            <person name="Probst A.J."/>
            <person name="Thomas B.C."/>
            <person name="Singh A."/>
            <person name="Wilkins M.J."/>
            <person name="Karaoz U."/>
            <person name="Brodie E.L."/>
            <person name="Williams K.H."/>
            <person name="Hubbard S.S."/>
            <person name="Banfield J.F."/>
        </authorList>
    </citation>
    <scope>NUCLEOTIDE SEQUENCE [LARGE SCALE GENOMIC DNA]</scope>
</reference>